<name>A0ACA9LBG3_9GLOM</name>
<dbReference type="Proteomes" id="UP000789366">
    <property type="component" value="Unassembled WGS sequence"/>
</dbReference>
<protein>
    <submittedName>
        <fullName evidence="1">11124_t:CDS:1</fullName>
    </submittedName>
</protein>
<gene>
    <name evidence="1" type="ORF">SPELUC_LOCUS3938</name>
</gene>
<accession>A0ACA9LBG3</accession>
<evidence type="ECO:0000313" key="2">
    <source>
        <dbReference type="Proteomes" id="UP000789366"/>
    </source>
</evidence>
<comment type="caution">
    <text evidence="1">The sequence shown here is derived from an EMBL/GenBank/DDBJ whole genome shotgun (WGS) entry which is preliminary data.</text>
</comment>
<keyword evidence="2" id="KW-1185">Reference proteome</keyword>
<reference evidence="1" key="1">
    <citation type="submission" date="2021-06" db="EMBL/GenBank/DDBJ databases">
        <authorList>
            <person name="Kallberg Y."/>
            <person name="Tangrot J."/>
            <person name="Rosling A."/>
        </authorList>
    </citation>
    <scope>NUCLEOTIDE SEQUENCE</scope>
    <source>
        <strain evidence="1">28 12/20/2015</strain>
    </source>
</reference>
<evidence type="ECO:0000313" key="1">
    <source>
        <dbReference type="EMBL" id="CAG8521164.1"/>
    </source>
</evidence>
<sequence>MPFYVSAYPTGAGTCNVDRMATDGHGKTNIQGFGGYSIATSKSTGQGITLKISGSTGVSAKGVLIYTVDSSGKDTGTIAIPSGGAYKNCAGVNSLTHTSSNSKNLPLSYTWTPSTGFSGNVTVRAIVVQDFSNWVKLQDTVFDSTSGSFTASNNTNVQSGTSGSSGSGVGIGSVTETMLKNQRSKAKYYRTN</sequence>
<proteinExistence type="predicted"/>
<organism evidence="1 2">
    <name type="scientific">Cetraspora pellucida</name>
    <dbReference type="NCBI Taxonomy" id="1433469"/>
    <lineage>
        <taxon>Eukaryota</taxon>
        <taxon>Fungi</taxon>
        <taxon>Fungi incertae sedis</taxon>
        <taxon>Mucoromycota</taxon>
        <taxon>Glomeromycotina</taxon>
        <taxon>Glomeromycetes</taxon>
        <taxon>Diversisporales</taxon>
        <taxon>Gigasporaceae</taxon>
        <taxon>Cetraspora</taxon>
    </lineage>
</organism>
<dbReference type="EMBL" id="CAJVPW010003251">
    <property type="protein sequence ID" value="CAG8521164.1"/>
    <property type="molecule type" value="Genomic_DNA"/>
</dbReference>